<accession>A0A5D0MF01</accession>
<name>A0A5D0MF01_9BACT</name>
<gene>
    <name evidence="1" type="ORF">FXF47_09075</name>
</gene>
<sequence>MLNTVRESGGIFHKDESIERSGYNTEKYFISTAEKKLKNKYPGGYAFVNLILSRSFDSDIELFNSLKKEIINRYNRGFELIDIEYGNEIWFAVFQKNKNI</sequence>
<comment type="caution">
    <text evidence="1">The sequence shown here is derived from an EMBL/GenBank/DDBJ whole genome shotgun (WGS) entry which is preliminary data.</text>
</comment>
<protein>
    <submittedName>
        <fullName evidence="1">Uncharacterized protein</fullName>
    </submittedName>
</protein>
<reference evidence="1" key="1">
    <citation type="submission" date="2019-08" db="EMBL/GenBank/DDBJ databases">
        <title>Genomic characterization of a novel candidate phylum (ARYD3) from a high temperature, high salinity tertiary oil reservoir in north central Oklahoma, USA.</title>
        <authorList>
            <person name="Youssef N.H."/>
            <person name="Yadav A."/>
            <person name="Elshahed M.S."/>
        </authorList>
    </citation>
    <scope>NUCLEOTIDE SEQUENCE [LARGE SCALE GENOMIC DNA]</scope>
    <source>
        <strain evidence="1">ARYD3</strain>
    </source>
</reference>
<keyword evidence="2" id="KW-1185">Reference proteome</keyword>
<evidence type="ECO:0000313" key="1">
    <source>
        <dbReference type="EMBL" id="TYB30465.1"/>
    </source>
</evidence>
<dbReference type="Proteomes" id="UP000324143">
    <property type="component" value="Unassembled WGS sequence"/>
</dbReference>
<proteinExistence type="predicted"/>
<dbReference type="EMBL" id="VSIX01000134">
    <property type="protein sequence ID" value="TYB30465.1"/>
    <property type="molecule type" value="Genomic_DNA"/>
</dbReference>
<organism evidence="1 2">
    <name type="scientific">Candidatus Mcinerneyibacterium aminivorans</name>
    <dbReference type="NCBI Taxonomy" id="2703815"/>
    <lineage>
        <taxon>Bacteria</taxon>
        <taxon>Candidatus Macinerneyibacteriota</taxon>
        <taxon>Candidatus Mcinerneyibacteria</taxon>
        <taxon>Candidatus Mcinerneyibacteriales</taxon>
        <taxon>Candidatus Mcinerneyibacteriaceae</taxon>
        <taxon>Candidatus Mcinerneyibacterium</taxon>
    </lineage>
</organism>
<dbReference type="AlphaFoldDB" id="A0A5D0MF01"/>
<evidence type="ECO:0000313" key="2">
    <source>
        <dbReference type="Proteomes" id="UP000324143"/>
    </source>
</evidence>